<proteinExistence type="predicted"/>
<sequence length="139" mass="16141">MCDRVHEAENPYLTISNNNNLLFYHCRRNIGKSRFITELYPEKGSDVTALLNNLIYPLQDKQNDTDAIIRNNHEISEWVNRIEDKIKQGNVTKSDPDNIKEDIFCGYGRVSRIPSIPRKSRIKLVHTSRWNNLLSTVGN</sequence>
<gene>
    <name evidence="1" type="ORF">LCPAC404_03850</name>
</gene>
<dbReference type="EMBL" id="MK500603">
    <property type="protein sequence ID" value="QBK93681.1"/>
    <property type="molecule type" value="Genomic_DNA"/>
</dbReference>
<organism evidence="1">
    <name type="scientific">Pithovirus LCPAC404</name>
    <dbReference type="NCBI Taxonomy" id="2506597"/>
    <lineage>
        <taxon>Viruses</taxon>
        <taxon>Pithoviruses</taxon>
    </lineage>
</organism>
<reference evidence="1" key="1">
    <citation type="journal article" date="2019" name="MBio">
        <title>Virus Genomes from Deep Sea Sediments Expand the Ocean Megavirome and Support Independent Origins of Viral Gigantism.</title>
        <authorList>
            <person name="Backstrom D."/>
            <person name="Yutin N."/>
            <person name="Jorgensen S.L."/>
            <person name="Dharamshi J."/>
            <person name="Homa F."/>
            <person name="Zaremba-Niedwiedzka K."/>
            <person name="Spang A."/>
            <person name="Wolf Y.I."/>
            <person name="Koonin E.V."/>
            <person name="Ettema T.J."/>
        </authorList>
    </citation>
    <scope>NUCLEOTIDE SEQUENCE</scope>
</reference>
<evidence type="ECO:0000313" key="1">
    <source>
        <dbReference type="EMBL" id="QBK93681.1"/>
    </source>
</evidence>
<protein>
    <submittedName>
        <fullName evidence="1">Uncharacterized protein</fullName>
    </submittedName>
</protein>
<name>A0A481ZHI4_9VIRU</name>
<accession>A0A481ZHI4</accession>